<organism evidence="1 2">
    <name type="scientific">Iphiclides podalirius</name>
    <name type="common">scarce swallowtail</name>
    <dbReference type="NCBI Taxonomy" id="110791"/>
    <lineage>
        <taxon>Eukaryota</taxon>
        <taxon>Metazoa</taxon>
        <taxon>Ecdysozoa</taxon>
        <taxon>Arthropoda</taxon>
        <taxon>Hexapoda</taxon>
        <taxon>Insecta</taxon>
        <taxon>Pterygota</taxon>
        <taxon>Neoptera</taxon>
        <taxon>Endopterygota</taxon>
        <taxon>Lepidoptera</taxon>
        <taxon>Glossata</taxon>
        <taxon>Ditrysia</taxon>
        <taxon>Papilionoidea</taxon>
        <taxon>Papilionidae</taxon>
        <taxon>Papilioninae</taxon>
        <taxon>Iphiclides</taxon>
    </lineage>
</organism>
<protein>
    <submittedName>
        <fullName evidence="1">Uncharacterized protein</fullName>
    </submittedName>
</protein>
<keyword evidence="2" id="KW-1185">Reference proteome</keyword>
<name>A0ABN8HS35_9NEOP</name>
<dbReference type="EMBL" id="OW152824">
    <property type="protein sequence ID" value="CAH2040353.1"/>
    <property type="molecule type" value="Genomic_DNA"/>
</dbReference>
<gene>
    <name evidence="1" type="ORF">IPOD504_LOCUS2509</name>
</gene>
<feature type="non-terminal residue" evidence="1">
    <location>
        <position position="125"/>
    </location>
</feature>
<evidence type="ECO:0000313" key="2">
    <source>
        <dbReference type="Proteomes" id="UP000837857"/>
    </source>
</evidence>
<accession>A0ABN8HS35</accession>
<reference evidence="1" key="1">
    <citation type="submission" date="2022-03" db="EMBL/GenBank/DDBJ databases">
        <authorList>
            <person name="Martin H S."/>
        </authorList>
    </citation>
    <scope>NUCLEOTIDE SEQUENCE</scope>
</reference>
<dbReference type="Proteomes" id="UP000837857">
    <property type="component" value="Chromosome 12"/>
</dbReference>
<proteinExistence type="predicted"/>
<evidence type="ECO:0000313" key="1">
    <source>
        <dbReference type="EMBL" id="CAH2040353.1"/>
    </source>
</evidence>
<sequence>MTELAVRADRARVPLRLSSFYELYKKFLKGQGCKWHDVAKLLNVLAEVLFDVDGAFTRIAGKVSALGIAGNATKCARGGTSECAGGRSHGLPIFLVRDHYLAPTAALGCASDLSEIRPLLGALPF</sequence>